<dbReference type="EMBL" id="CATQJA010002665">
    <property type="protein sequence ID" value="CAJ0583746.1"/>
    <property type="molecule type" value="Genomic_DNA"/>
</dbReference>
<feature type="non-terminal residue" evidence="5">
    <location>
        <position position="1"/>
    </location>
</feature>
<sequence length="164" mass="18862">MHLPHQVFVYGTLKSGEPNFHVMSETDGIYSSIGKGRTLHTYPLIIASPFNVPMVIFDRGNGHRIHGEVYQVNDVKLAELDKLECHPDDYRREIEQIELEDGTVINAWMYSVRDVKPEIFEGATAHIELYTSAGEHGRPYNASYTIGETNPEYEFKQWLKQLKH</sequence>
<dbReference type="InterPro" id="IPR039126">
    <property type="entry name" value="GGACT"/>
</dbReference>
<name>A0AA36GFX6_9BILA</name>
<dbReference type="GO" id="GO:0005829">
    <property type="term" value="C:cytosol"/>
    <property type="evidence" value="ECO:0007669"/>
    <property type="project" value="TreeGrafter"/>
</dbReference>
<dbReference type="Gene3D" id="3.10.490.10">
    <property type="entry name" value="Gamma-glutamyl cyclotransferase-like"/>
    <property type="match status" value="1"/>
</dbReference>
<gene>
    <name evidence="5" type="ORF">MSPICULIGERA_LOCUS21815</name>
</gene>
<dbReference type="CDD" id="cd06661">
    <property type="entry name" value="GGCT_like"/>
    <property type="match status" value="1"/>
</dbReference>
<evidence type="ECO:0000313" key="5">
    <source>
        <dbReference type="EMBL" id="CAJ0583746.1"/>
    </source>
</evidence>
<dbReference type="Proteomes" id="UP001177023">
    <property type="component" value="Unassembled WGS sequence"/>
</dbReference>
<dbReference type="InterPro" id="IPR009288">
    <property type="entry name" value="AIG2-like_dom"/>
</dbReference>
<dbReference type="PANTHER" id="PTHR12510">
    <property type="entry name" value="TROPONIN C-AKIN-1 PROTEIN"/>
    <property type="match status" value="1"/>
</dbReference>
<dbReference type="PANTHER" id="PTHR12510:SF4">
    <property type="entry name" value="GAMMA-GLUTAMYLAMINECYCLOTRANSFERASE"/>
    <property type="match status" value="1"/>
</dbReference>
<evidence type="ECO:0000256" key="3">
    <source>
        <dbReference type="RuleBase" id="RU367036"/>
    </source>
</evidence>
<dbReference type="SUPFAM" id="SSF110857">
    <property type="entry name" value="Gamma-glutamyl cyclotransferase-like"/>
    <property type="match status" value="1"/>
</dbReference>
<dbReference type="GO" id="GO:0061929">
    <property type="term" value="F:gamma-glutamylaminecyclotransferase activity"/>
    <property type="evidence" value="ECO:0007669"/>
    <property type="project" value="InterPro"/>
</dbReference>
<evidence type="ECO:0000313" key="6">
    <source>
        <dbReference type="Proteomes" id="UP001177023"/>
    </source>
</evidence>
<keyword evidence="6" id="KW-1185">Reference proteome</keyword>
<dbReference type="Pfam" id="PF06094">
    <property type="entry name" value="GGACT"/>
    <property type="match status" value="1"/>
</dbReference>
<reference evidence="5" key="1">
    <citation type="submission" date="2023-06" db="EMBL/GenBank/DDBJ databases">
        <authorList>
            <person name="Delattre M."/>
        </authorList>
    </citation>
    <scope>NUCLEOTIDE SEQUENCE</scope>
    <source>
        <strain evidence="5">AF72</strain>
    </source>
</reference>
<protein>
    <recommendedName>
        <fullName evidence="3">Gamma-glutamylcyclotransferase family protein</fullName>
    </recommendedName>
</protein>
<evidence type="ECO:0000259" key="4">
    <source>
        <dbReference type="Pfam" id="PF06094"/>
    </source>
</evidence>
<dbReference type="InterPro" id="IPR013024">
    <property type="entry name" value="GGCT-like"/>
</dbReference>
<feature type="active site" description="Proton acceptor" evidence="2">
    <location>
        <position position="84"/>
    </location>
</feature>
<dbReference type="AlphaFoldDB" id="A0AA36GFX6"/>
<comment type="caution">
    <text evidence="5">The sequence shown here is derived from an EMBL/GenBank/DDBJ whole genome shotgun (WGS) entry which is preliminary data.</text>
</comment>
<accession>A0AA36GFX6</accession>
<feature type="domain" description="Gamma-glutamylcyclotransferase AIG2-like" evidence="4">
    <location>
        <begin position="7"/>
        <end position="114"/>
    </location>
</feature>
<comment type="similarity">
    <text evidence="1 3">Belongs to the gamma-glutamylcyclotransferase family.</text>
</comment>
<organism evidence="5 6">
    <name type="scientific">Mesorhabditis spiculigera</name>
    <dbReference type="NCBI Taxonomy" id="96644"/>
    <lineage>
        <taxon>Eukaryota</taxon>
        <taxon>Metazoa</taxon>
        <taxon>Ecdysozoa</taxon>
        <taxon>Nematoda</taxon>
        <taxon>Chromadorea</taxon>
        <taxon>Rhabditida</taxon>
        <taxon>Rhabditina</taxon>
        <taxon>Rhabditomorpha</taxon>
        <taxon>Rhabditoidea</taxon>
        <taxon>Rhabditidae</taxon>
        <taxon>Mesorhabditinae</taxon>
        <taxon>Mesorhabditis</taxon>
    </lineage>
</organism>
<evidence type="ECO:0000256" key="2">
    <source>
        <dbReference type="PIRSR" id="PIRSR639126-1"/>
    </source>
</evidence>
<proteinExistence type="inferred from homology"/>
<evidence type="ECO:0000256" key="1">
    <source>
        <dbReference type="ARBA" id="ARBA00008861"/>
    </source>
</evidence>
<dbReference type="InterPro" id="IPR036568">
    <property type="entry name" value="GGCT-like_sf"/>
</dbReference>